<sequence>MKKILVITIQYYKIDRIFICTTSQIRPYIDNHHSHLPHKQYQTTPSPQKAFTRINETLKVPGFYCPYQTAEACCNCHAVATDSKSPVSMNERVMCDQRPSMGFALLLQWVTRIRSGLFPTETREITVAITFHFPTHLFQKKSVVVVGRKNKQWNYKAITSF</sequence>
<gene>
    <name evidence="1" type="ORF">JTE90_011204</name>
</gene>
<name>A0AAV6VY16_9ARAC</name>
<organism evidence="1 2">
    <name type="scientific">Oedothorax gibbosus</name>
    <dbReference type="NCBI Taxonomy" id="931172"/>
    <lineage>
        <taxon>Eukaryota</taxon>
        <taxon>Metazoa</taxon>
        <taxon>Ecdysozoa</taxon>
        <taxon>Arthropoda</taxon>
        <taxon>Chelicerata</taxon>
        <taxon>Arachnida</taxon>
        <taxon>Araneae</taxon>
        <taxon>Araneomorphae</taxon>
        <taxon>Entelegynae</taxon>
        <taxon>Araneoidea</taxon>
        <taxon>Linyphiidae</taxon>
        <taxon>Erigoninae</taxon>
        <taxon>Oedothorax</taxon>
    </lineage>
</organism>
<dbReference type="AlphaFoldDB" id="A0AAV6VY16"/>
<accession>A0AAV6VY16</accession>
<comment type="caution">
    <text evidence="1">The sequence shown here is derived from an EMBL/GenBank/DDBJ whole genome shotgun (WGS) entry which is preliminary data.</text>
</comment>
<evidence type="ECO:0000313" key="2">
    <source>
        <dbReference type="Proteomes" id="UP000827092"/>
    </source>
</evidence>
<dbReference type="Proteomes" id="UP000827092">
    <property type="component" value="Unassembled WGS sequence"/>
</dbReference>
<keyword evidence="2" id="KW-1185">Reference proteome</keyword>
<reference evidence="1 2" key="1">
    <citation type="journal article" date="2022" name="Nat. Ecol. Evol.">
        <title>A masculinizing supergene underlies an exaggerated male reproductive morph in a spider.</title>
        <authorList>
            <person name="Hendrickx F."/>
            <person name="De Corte Z."/>
            <person name="Sonet G."/>
            <person name="Van Belleghem S.M."/>
            <person name="Kostlbacher S."/>
            <person name="Vangestel C."/>
        </authorList>
    </citation>
    <scope>NUCLEOTIDE SEQUENCE [LARGE SCALE GENOMIC DNA]</scope>
    <source>
        <strain evidence="1">W744_W776</strain>
    </source>
</reference>
<dbReference type="EMBL" id="JAFNEN010000004">
    <property type="protein sequence ID" value="KAG8201529.1"/>
    <property type="molecule type" value="Genomic_DNA"/>
</dbReference>
<protein>
    <submittedName>
        <fullName evidence="1">Uncharacterized protein</fullName>
    </submittedName>
</protein>
<proteinExistence type="predicted"/>
<evidence type="ECO:0000313" key="1">
    <source>
        <dbReference type="EMBL" id="KAG8201529.1"/>
    </source>
</evidence>